<dbReference type="Proteomes" id="UP000008062">
    <property type="component" value="Chromosome 7"/>
</dbReference>
<dbReference type="GO" id="GO:0004222">
    <property type="term" value="F:metalloendopeptidase activity"/>
    <property type="evidence" value="ECO:0007669"/>
    <property type="project" value="InterPro"/>
</dbReference>
<evidence type="ECO:0000256" key="6">
    <source>
        <dbReference type="ARBA" id="ARBA00023049"/>
    </source>
</evidence>
<dbReference type="GO" id="GO:0006518">
    <property type="term" value="P:peptide metabolic process"/>
    <property type="evidence" value="ECO:0007669"/>
    <property type="project" value="TreeGrafter"/>
</dbReference>
<dbReference type="AlphaFoldDB" id="F9XFZ1"/>
<keyword evidence="2 7" id="KW-0645">Protease</keyword>
<dbReference type="InterPro" id="IPR045090">
    <property type="entry name" value="Pept_M3A_M3B"/>
</dbReference>
<accession>F9XFZ1</accession>
<evidence type="ECO:0000256" key="3">
    <source>
        <dbReference type="ARBA" id="ARBA00022723"/>
    </source>
</evidence>
<dbReference type="RefSeq" id="XP_003851117.1">
    <property type="nucleotide sequence ID" value="XM_003851069.1"/>
</dbReference>
<name>F9XFZ1_ZYMTI</name>
<keyword evidence="6 7" id="KW-0482">Metalloprotease</keyword>
<evidence type="ECO:0000313" key="10">
    <source>
        <dbReference type="Proteomes" id="UP000008062"/>
    </source>
</evidence>
<keyword evidence="10" id="KW-1185">Reference proteome</keyword>
<comment type="cofactor">
    <cofactor evidence="7">
        <name>Zn(2+)</name>
        <dbReference type="ChEBI" id="CHEBI:29105"/>
    </cofactor>
    <text evidence="7">Binds 1 zinc ion.</text>
</comment>
<dbReference type="OrthoDB" id="3930412at2759"/>
<organism evidence="9 10">
    <name type="scientific">Zymoseptoria tritici (strain CBS 115943 / IPO323)</name>
    <name type="common">Speckled leaf blotch fungus</name>
    <name type="synonym">Septoria tritici</name>
    <dbReference type="NCBI Taxonomy" id="336722"/>
    <lineage>
        <taxon>Eukaryota</taxon>
        <taxon>Fungi</taxon>
        <taxon>Dikarya</taxon>
        <taxon>Ascomycota</taxon>
        <taxon>Pezizomycotina</taxon>
        <taxon>Dothideomycetes</taxon>
        <taxon>Dothideomycetidae</taxon>
        <taxon>Mycosphaerellales</taxon>
        <taxon>Mycosphaerellaceae</taxon>
        <taxon>Zymoseptoria</taxon>
    </lineage>
</organism>
<dbReference type="InParanoid" id="F9XFZ1"/>
<gene>
    <name evidence="9" type="ORF">MYCGRDRAFT_74077</name>
</gene>
<dbReference type="PANTHER" id="PTHR11804:SF84">
    <property type="entry name" value="SACCHAROLYSIN"/>
    <property type="match status" value="1"/>
</dbReference>
<evidence type="ECO:0000256" key="5">
    <source>
        <dbReference type="ARBA" id="ARBA00022833"/>
    </source>
</evidence>
<dbReference type="InterPro" id="IPR001567">
    <property type="entry name" value="Pept_M3A_M3B_dom"/>
</dbReference>
<evidence type="ECO:0000259" key="8">
    <source>
        <dbReference type="Pfam" id="PF01432"/>
    </source>
</evidence>
<dbReference type="Gene3D" id="1.10.1370.10">
    <property type="entry name" value="Neurolysin, domain 3"/>
    <property type="match status" value="1"/>
</dbReference>
<dbReference type="InterPro" id="IPR024079">
    <property type="entry name" value="MetalloPept_cat_dom_sf"/>
</dbReference>
<keyword evidence="3 7" id="KW-0479">Metal-binding</keyword>
<dbReference type="Pfam" id="PF01432">
    <property type="entry name" value="Peptidase_M3"/>
    <property type="match status" value="1"/>
</dbReference>
<dbReference type="OMA" id="GKVPVFH"/>
<evidence type="ECO:0000256" key="7">
    <source>
        <dbReference type="RuleBase" id="RU003435"/>
    </source>
</evidence>
<dbReference type="GO" id="GO:0006508">
    <property type="term" value="P:proteolysis"/>
    <property type="evidence" value="ECO:0007669"/>
    <property type="project" value="UniProtKB-KW"/>
</dbReference>
<dbReference type="Gene3D" id="1.20.1050.40">
    <property type="entry name" value="Endopeptidase. Chain P, domain 1"/>
    <property type="match status" value="1"/>
</dbReference>
<dbReference type="KEGG" id="ztr:MYCGRDRAFT_74077"/>
<dbReference type="SUPFAM" id="SSF55486">
    <property type="entry name" value="Metalloproteases ('zincins'), catalytic domain"/>
    <property type="match status" value="1"/>
</dbReference>
<reference evidence="9 10" key="1">
    <citation type="journal article" date="2011" name="PLoS Genet.">
        <title>Finished genome of the fungal wheat pathogen Mycosphaerella graminicola reveals dispensome structure, chromosome plasticity, and stealth pathogenesis.</title>
        <authorList>
            <person name="Goodwin S.B."/>
            <person name="Ben M'barek S."/>
            <person name="Dhillon B."/>
            <person name="Wittenberg A.H.J."/>
            <person name="Crane C.F."/>
            <person name="Hane J.K."/>
            <person name="Foster A.J."/>
            <person name="Van der Lee T.A.J."/>
            <person name="Grimwood J."/>
            <person name="Aerts A."/>
            <person name="Antoniw J."/>
            <person name="Bailey A."/>
            <person name="Bluhm B."/>
            <person name="Bowler J."/>
            <person name="Bristow J."/>
            <person name="van der Burgt A."/>
            <person name="Canto-Canche B."/>
            <person name="Churchill A.C.L."/>
            <person name="Conde-Ferraez L."/>
            <person name="Cools H.J."/>
            <person name="Coutinho P.M."/>
            <person name="Csukai M."/>
            <person name="Dehal P."/>
            <person name="De Wit P."/>
            <person name="Donzelli B."/>
            <person name="van de Geest H.C."/>
            <person name="van Ham R.C.H.J."/>
            <person name="Hammond-Kosack K.E."/>
            <person name="Henrissat B."/>
            <person name="Kilian A."/>
            <person name="Kobayashi A.K."/>
            <person name="Koopmann E."/>
            <person name="Kourmpetis Y."/>
            <person name="Kuzniar A."/>
            <person name="Lindquist E."/>
            <person name="Lombard V."/>
            <person name="Maliepaard C."/>
            <person name="Martins N."/>
            <person name="Mehrabi R."/>
            <person name="Nap J.P.H."/>
            <person name="Ponomarenko A."/>
            <person name="Rudd J.J."/>
            <person name="Salamov A."/>
            <person name="Schmutz J."/>
            <person name="Schouten H.J."/>
            <person name="Shapiro H."/>
            <person name="Stergiopoulos I."/>
            <person name="Torriani S.F.F."/>
            <person name="Tu H."/>
            <person name="de Vries R.P."/>
            <person name="Waalwijk C."/>
            <person name="Ware S.B."/>
            <person name="Wiebenga A."/>
            <person name="Zwiers L.-H."/>
            <person name="Oliver R.P."/>
            <person name="Grigoriev I.V."/>
            <person name="Kema G.H.J."/>
        </authorList>
    </citation>
    <scope>NUCLEOTIDE SEQUENCE [LARGE SCALE GENOMIC DNA]</scope>
    <source>
        <strain evidence="10">CBS 115943 / IPO323</strain>
    </source>
</reference>
<dbReference type="PANTHER" id="PTHR11804">
    <property type="entry name" value="PROTEASE M3 THIMET OLIGOPEPTIDASE-RELATED"/>
    <property type="match status" value="1"/>
</dbReference>
<dbReference type="GeneID" id="13397857"/>
<dbReference type="InterPro" id="IPR024080">
    <property type="entry name" value="Neurolysin/TOP_N"/>
</dbReference>
<protein>
    <recommendedName>
        <fullName evidence="8">Peptidase M3A/M3B catalytic domain-containing protein</fullName>
    </recommendedName>
</protein>
<dbReference type="GO" id="GO:0046872">
    <property type="term" value="F:metal ion binding"/>
    <property type="evidence" value="ECO:0007669"/>
    <property type="project" value="UniProtKB-UniRule"/>
</dbReference>
<evidence type="ECO:0000256" key="4">
    <source>
        <dbReference type="ARBA" id="ARBA00022801"/>
    </source>
</evidence>
<evidence type="ECO:0000256" key="1">
    <source>
        <dbReference type="ARBA" id="ARBA00006040"/>
    </source>
</evidence>
<dbReference type="HOGENOM" id="CLU_001805_1_1_1"/>
<keyword evidence="4 7" id="KW-0378">Hydrolase</keyword>
<dbReference type="GO" id="GO:0005758">
    <property type="term" value="C:mitochondrial intermembrane space"/>
    <property type="evidence" value="ECO:0007669"/>
    <property type="project" value="TreeGrafter"/>
</dbReference>
<proteinExistence type="inferred from homology"/>
<dbReference type="InterPro" id="IPR024077">
    <property type="entry name" value="Neurolysin/TOP_dom2"/>
</dbReference>
<evidence type="ECO:0000313" key="9">
    <source>
        <dbReference type="EMBL" id="EGP86093.1"/>
    </source>
</evidence>
<sequence>MPPGYSDPFQLKKAPSFDTTAVAILADAEAVTKHTTALCHRLVHIDLDDATFSNVIQPIAEDENSRSEKENHLRFYASTHPVKELRDASYAAAEMFSNAEAEFFSQTKLFALVHRVWQQFQAARSLGPSGTDESFHYLSKLHEAFIDGGCGITDAARRQEFVAKKKRAIELAKSCRKNLANETTGLWLTRSELRGVPRSFVAQLRHGHDEYAEHVWVPTKNAYSSRVLESATEEATRKKMYYAVMNRMPDNVPLHRELVLLRDETAQLLGWSNHFASKTSRKMVKTEAVHRLLSEVRTALRPVAERAADELRASKVEQALADSDNDSTDEIKLYFWDKAYFEKQADLKRNGTDGHGIPVSEYFELNSTLAKLLQMYVHILGVRLVPVETAASIWHEDVQMFSAWAVDSEPDFLGYAYFDFFPREGKFTHAGQYTLQKRFQKPDGSWFHPCSCLVMNYLKPTPTKPTLLDLNDVRSLFHELGHMYHNLLSRSRYSRLHAVSSDFVETPSMMLEQFFWDPQVIEDVSLHYSYISPTMKEAWLATPRAQRHGKADDAGTGEAPRKISRQRAILLGSNETSRRVRTSLNELFYAMYDMQVHSPASHDELEQTNLAMLYNKLRCEIFCMHGGEDLEGWEYCQGQSVFRAINGKYDAGYYAYILGRLFAINIFEAGFAGDVLSRENGRRYRELVLCMGGTQPEMKTLIDYLGHEPSSAPYLAWLGANQDACP</sequence>
<dbReference type="eggNOG" id="KOG2089">
    <property type="taxonomic scope" value="Eukaryota"/>
</dbReference>
<feature type="domain" description="Peptidase M3A/M3B catalytic" evidence="8">
    <location>
        <begin position="228"/>
        <end position="716"/>
    </location>
</feature>
<comment type="similarity">
    <text evidence="1 7">Belongs to the peptidase M3 family.</text>
</comment>
<evidence type="ECO:0000256" key="2">
    <source>
        <dbReference type="ARBA" id="ARBA00022670"/>
    </source>
</evidence>
<dbReference type="CDD" id="cd06455">
    <property type="entry name" value="M3A_TOP"/>
    <property type="match status" value="1"/>
</dbReference>
<dbReference type="VEuPathDB" id="FungiDB:ZTRI_7.408"/>
<dbReference type="EMBL" id="CM001202">
    <property type="protein sequence ID" value="EGP86093.1"/>
    <property type="molecule type" value="Genomic_DNA"/>
</dbReference>
<keyword evidence="5 7" id="KW-0862">Zinc</keyword>
<dbReference type="Gene3D" id="3.40.390.10">
    <property type="entry name" value="Collagenase (Catalytic Domain)"/>
    <property type="match status" value="1"/>
</dbReference>